<keyword evidence="4 9" id="KW-0540">Nuclease</keyword>
<dbReference type="PIRSF" id="PIRSF036852">
    <property type="entry name" value="Ribonuclease_H1_euk"/>
    <property type="match status" value="1"/>
</dbReference>
<keyword evidence="6 9" id="KW-0255">Endonuclease</keyword>
<dbReference type="Pfam" id="PF00075">
    <property type="entry name" value="RNase_H"/>
    <property type="match status" value="1"/>
</dbReference>
<evidence type="ECO:0000256" key="5">
    <source>
        <dbReference type="ARBA" id="ARBA00022723"/>
    </source>
</evidence>
<evidence type="ECO:0000256" key="3">
    <source>
        <dbReference type="ARBA" id="ARBA00005300"/>
    </source>
</evidence>
<evidence type="ECO:0000256" key="10">
    <source>
        <dbReference type="SAM" id="MobiDB-lite"/>
    </source>
</evidence>
<accession>A0A914XLM9</accession>
<dbReference type="GO" id="GO:0004523">
    <property type="term" value="F:RNA-DNA hybrid ribonuclease activity"/>
    <property type="evidence" value="ECO:0007669"/>
    <property type="project" value="UniProtKB-UniRule"/>
</dbReference>
<organism evidence="12 13">
    <name type="scientific">Plectus sambesii</name>
    <dbReference type="NCBI Taxonomy" id="2011161"/>
    <lineage>
        <taxon>Eukaryota</taxon>
        <taxon>Metazoa</taxon>
        <taxon>Ecdysozoa</taxon>
        <taxon>Nematoda</taxon>
        <taxon>Chromadorea</taxon>
        <taxon>Plectida</taxon>
        <taxon>Plectina</taxon>
        <taxon>Plectoidea</taxon>
        <taxon>Plectidae</taxon>
        <taxon>Plectus</taxon>
    </lineage>
</organism>
<dbReference type="GO" id="GO:0043137">
    <property type="term" value="P:DNA replication, removal of RNA primer"/>
    <property type="evidence" value="ECO:0007669"/>
    <property type="project" value="TreeGrafter"/>
</dbReference>
<keyword evidence="7 9" id="KW-0378">Hydrolase</keyword>
<dbReference type="InterPro" id="IPR036397">
    <property type="entry name" value="RNaseH_sf"/>
</dbReference>
<dbReference type="PANTHER" id="PTHR10642">
    <property type="entry name" value="RIBONUCLEASE H1"/>
    <property type="match status" value="1"/>
</dbReference>
<evidence type="ECO:0000256" key="7">
    <source>
        <dbReference type="ARBA" id="ARBA00022801"/>
    </source>
</evidence>
<evidence type="ECO:0000256" key="4">
    <source>
        <dbReference type="ARBA" id="ARBA00022722"/>
    </source>
</evidence>
<evidence type="ECO:0000313" key="13">
    <source>
        <dbReference type="WBParaSite" id="PSAMB.scaffold903size77254.g9613.t1"/>
    </source>
</evidence>
<proteinExistence type="inferred from homology"/>
<feature type="region of interest" description="Disordered" evidence="10">
    <location>
        <begin position="126"/>
        <end position="186"/>
    </location>
</feature>
<dbReference type="CDD" id="cd09280">
    <property type="entry name" value="RNase_HI_eukaryote_like"/>
    <property type="match status" value="1"/>
</dbReference>
<dbReference type="InterPro" id="IPR012337">
    <property type="entry name" value="RNaseH-like_sf"/>
</dbReference>
<sequence>MSPWYAVARGHKPGVYETWTQCQEQTMKFAGAMFKKFESEEDALAFIAKHASDKITGKPSKKKADTASKPDNYYAVARGHKPGVYRTWAECQEQIFKFGGARYKKFESEEEALNFIAENKVGAAASKKKDSTSDLKRKRSAPDDDDDDEDDDDDDDDDEDEDEPKERSKVAKVSDDKPSKSKRSREDVFDETDAVVVYTDGACAGNGQKGAVGGIGVYWGIDSPHNVAEPLVGVQTNNRAEYTAVSTALRQAISLGHKKLILRTDSNLLINSMTKWIAGWKKKGWKTATGAAVKNRPELEEIDGLMQKIKVKFEHVRGHQGIFGNEEADRLAREGAKKGMIRK</sequence>
<dbReference type="Gene3D" id="3.30.420.10">
    <property type="entry name" value="Ribonuclease H-like superfamily/Ribonuclease H"/>
    <property type="match status" value="1"/>
</dbReference>
<dbReference type="GO" id="GO:0000287">
    <property type="term" value="F:magnesium ion binding"/>
    <property type="evidence" value="ECO:0007669"/>
    <property type="project" value="UniProtKB-UniRule"/>
</dbReference>
<evidence type="ECO:0000256" key="2">
    <source>
        <dbReference type="ARBA" id="ARBA00001946"/>
    </source>
</evidence>
<dbReference type="Pfam" id="PF01693">
    <property type="entry name" value="Cauli_VI"/>
    <property type="match status" value="2"/>
</dbReference>
<dbReference type="AlphaFoldDB" id="A0A914XLM9"/>
<dbReference type="InterPro" id="IPR009027">
    <property type="entry name" value="Ribosomal_bL9/RNase_H1_N"/>
</dbReference>
<evidence type="ECO:0000256" key="9">
    <source>
        <dbReference type="PIRNR" id="PIRNR036852"/>
    </source>
</evidence>
<dbReference type="FunFam" id="3.30.420.10:FF:000115">
    <property type="entry name" value="Ribonuclease H"/>
    <property type="match status" value="1"/>
</dbReference>
<feature type="domain" description="RNase H type-1" evidence="11">
    <location>
        <begin position="191"/>
        <end position="337"/>
    </location>
</feature>
<dbReference type="Proteomes" id="UP000887566">
    <property type="component" value="Unplaced"/>
</dbReference>
<dbReference type="WBParaSite" id="PSAMB.scaffold903size77254.g9613.t1">
    <property type="protein sequence ID" value="PSAMB.scaffold903size77254.g9613.t1"/>
    <property type="gene ID" value="PSAMB.scaffold903size77254.g9613"/>
</dbReference>
<comment type="similarity">
    <text evidence="3 9">Belongs to the RNase H family.</text>
</comment>
<comment type="function">
    <text evidence="9">Endonuclease that specifically degrades the RNA of RNA-DNA hybrids.</text>
</comment>
<dbReference type="InterPro" id="IPR017067">
    <property type="entry name" value="RNase_H1_euk"/>
</dbReference>
<keyword evidence="12" id="KW-1185">Reference proteome</keyword>
<evidence type="ECO:0000259" key="11">
    <source>
        <dbReference type="PROSITE" id="PS50879"/>
    </source>
</evidence>
<dbReference type="InterPro" id="IPR002156">
    <property type="entry name" value="RNaseH_domain"/>
</dbReference>
<dbReference type="FunFam" id="3.40.970.10:FF:000001">
    <property type="entry name" value="Ribonuclease H1"/>
    <property type="match status" value="2"/>
</dbReference>
<evidence type="ECO:0000256" key="1">
    <source>
        <dbReference type="ARBA" id="ARBA00000077"/>
    </source>
</evidence>
<dbReference type="GO" id="GO:0003676">
    <property type="term" value="F:nucleic acid binding"/>
    <property type="evidence" value="ECO:0007669"/>
    <property type="project" value="UniProtKB-UniRule"/>
</dbReference>
<keyword evidence="8 9" id="KW-0460">Magnesium</keyword>
<keyword evidence="5 9" id="KW-0479">Metal-binding</keyword>
<dbReference type="SUPFAM" id="SSF55658">
    <property type="entry name" value="L9 N-domain-like"/>
    <property type="match status" value="2"/>
</dbReference>
<dbReference type="PANTHER" id="PTHR10642:SF26">
    <property type="entry name" value="RIBONUCLEASE H1"/>
    <property type="match status" value="1"/>
</dbReference>
<dbReference type="PROSITE" id="PS50879">
    <property type="entry name" value="RNASE_H_1"/>
    <property type="match status" value="1"/>
</dbReference>
<reference evidence="13" key="1">
    <citation type="submission" date="2022-11" db="UniProtKB">
        <authorList>
            <consortium name="WormBaseParasite"/>
        </authorList>
    </citation>
    <scope>IDENTIFICATION</scope>
</reference>
<dbReference type="InterPro" id="IPR037056">
    <property type="entry name" value="RNase_H1_N_sf"/>
</dbReference>
<evidence type="ECO:0000256" key="8">
    <source>
        <dbReference type="ARBA" id="ARBA00022842"/>
    </source>
</evidence>
<name>A0A914XLM9_9BILA</name>
<dbReference type="InterPro" id="IPR050092">
    <property type="entry name" value="RNase_H"/>
</dbReference>
<dbReference type="SUPFAM" id="SSF53098">
    <property type="entry name" value="Ribonuclease H-like"/>
    <property type="match status" value="1"/>
</dbReference>
<comment type="catalytic activity">
    <reaction evidence="1 9">
        <text>Endonucleolytic cleavage to 5'-phosphomonoester.</text>
        <dbReference type="EC" id="3.1.26.4"/>
    </reaction>
</comment>
<feature type="compositionally biased region" description="Acidic residues" evidence="10">
    <location>
        <begin position="143"/>
        <end position="163"/>
    </location>
</feature>
<evidence type="ECO:0000313" key="12">
    <source>
        <dbReference type="Proteomes" id="UP000887566"/>
    </source>
</evidence>
<feature type="compositionally biased region" description="Basic and acidic residues" evidence="10">
    <location>
        <begin position="164"/>
        <end position="186"/>
    </location>
</feature>
<protein>
    <recommendedName>
        <fullName evidence="9">Ribonuclease H1</fullName>
        <shortName evidence="9">RNase H1</shortName>
        <ecNumber evidence="9">3.1.26.4</ecNumber>
    </recommendedName>
</protein>
<dbReference type="InterPro" id="IPR011320">
    <property type="entry name" value="RNase_H1_N"/>
</dbReference>
<dbReference type="EC" id="3.1.26.4" evidence="9"/>
<dbReference type="Gene3D" id="3.40.970.10">
    <property type="entry name" value="Ribonuclease H1, N-terminal domain"/>
    <property type="match status" value="2"/>
</dbReference>
<evidence type="ECO:0000256" key="6">
    <source>
        <dbReference type="ARBA" id="ARBA00022759"/>
    </source>
</evidence>
<comment type="cofactor">
    <cofactor evidence="2 9">
        <name>Mg(2+)</name>
        <dbReference type="ChEBI" id="CHEBI:18420"/>
    </cofactor>
</comment>